<evidence type="ECO:0000313" key="2">
    <source>
        <dbReference type="Proteomes" id="UP001198163"/>
    </source>
</evidence>
<dbReference type="Gene3D" id="2.30.110.10">
    <property type="entry name" value="Electron Transport, Fmn-binding Protein, Chain A"/>
    <property type="match status" value="1"/>
</dbReference>
<keyword evidence="2" id="KW-1185">Reference proteome</keyword>
<protein>
    <submittedName>
        <fullName evidence="1">Pyridoxamine 5'-phosphate oxidase family protein</fullName>
    </submittedName>
</protein>
<sequence>MRRKDREVTDPAWIDETLAAADACRIALVDEGKPYIVALNYGFERTADGALTLYFHCAKQGKKLDIIRKNPAAAFFIDTAHELVTGPKGCDWGMKYKSVAGSGSVAFVEDADQKKKALDLIMEHYSGRTGFDYDERVFAMTEILSLKADEISAKEKK</sequence>
<dbReference type="SUPFAM" id="SSF50475">
    <property type="entry name" value="FMN-binding split barrel"/>
    <property type="match status" value="1"/>
</dbReference>
<proteinExistence type="predicted"/>
<evidence type="ECO:0000313" key="1">
    <source>
        <dbReference type="EMBL" id="MCD1653807.1"/>
    </source>
</evidence>
<dbReference type="Proteomes" id="UP001198163">
    <property type="component" value="Unassembled WGS sequence"/>
</dbReference>
<dbReference type="EMBL" id="JAINWA010000001">
    <property type="protein sequence ID" value="MCD1653807.1"/>
    <property type="molecule type" value="Genomic_DNA"/>
</dbReference>
<reference evidence="1" key="1">
    <citation type="submission" date="2021-08" db="EMBL/GenBank/DDBJ databases">
        <title>Comparative analyses of Brucepasteria parasyntrophica and Teretinema zuelzerae.</title>
        <authorList>
            <person name="Song Y."/>
            <person name="Brune A."/>
        </authorList>
    </citation>
    <scope>NUCLEOTIDE SEQUENCE</scope>
    <source>
        <strain evidence="1">DSM 1903</strain>
    </source>
</reference>
<comment type="caution">
    <text evidence="1">The sequence shown here is derived from an EMBL/GenBank/DDBJ whole genome shotgun (WGS) entry which is preliminary data.</text>
</comment>
<name>A0AAE3EFT6_9SPIR</name>
<dbReference type="RefSeq" id="WP_230753271.1">
    <property type="nucleotide sequence ID" value="NZ_JAINWA010000001.1"/>
</dbReference>
<dbReference type="PANTHER" id="PTHR34071:SF2">
    <property type="entry name" value="FLAVIN-NUCLEOTIDE-BINDING PROTEIN"/>
    <property type="match status" value="1"/>
</dbReference>
<organism evidence="1 2">
    <name type="scientific">Teretinema zuelzerae</name>
    <dbReference type="NCBI Taxonomy" id="156"/>
    <lineage>
        <taxon>Bacteria</taxon>
        <taxon>Pseudomonadati</taxon>
        <taxon>Spirochaetota</taxon>
        <taxon>Spirochaetia</taxon>
        <taxon>Spirochaetales</taxon>
        <taxon>Treponemataceae</taxon>
        <taxon>Teretinema</taxon>
    </lineage>
</organism>
<gene>
    <name evidence="1" type="ORF">K7J14_03720</name>
</gene>
<dbReference type="AlphaFoldDB" id="A0AAE3EFT6"/>
<dbReference type="Pfam" id="PF12900">
    <property type="entry name" value="Pyridox_ox_2"/>
    <property type="match status" value="1"/>
</dbReference>
<dbReference type="InterPro" id="IPR012349">
    <property type="entry name" value="Split_barrel_FMN-bd"/>
</dbReference>
<dbReference type="InterPro" id="IPR024747">
    <property type="entry name" value="Pyridox_Oxase-rel"/>
</dbReference>
<dbReference type="PANTHER" id="PTHR34071">
    <property type="entry name" value="5-NITROIMIDAZOLE ANTIBIOTICS RESISTANCE PROTEIN, NIMA-FAMILY-RELATED PROTEIN-RELATED"/>
    <property type="match status" value="1"/>
</dbReference>
<accession>A0AAE3EFT6</accession>